<comment type="caution">
    <text evidence="15">The sequence shown here is derived from an EMBL/GenBank/DDBJ whole genome shotgun (WGS) entry which is preliminary data.</text>
</comment>
<comment type="similarity">
    <text evidence="2 11">Belongs to the 5'-nucleotidase family.</text>
</comment>
<dbReference type="InterPro" id="IPR006146">
    <property type="entry name" value="5'-Nucleotdase_CS"/>
</dbReference>
<organism evidence="15 16">
    <name type="scientific">Eumeta variegata</name>
    <name type="common">Bagworm moth</name>
    <name type="synonym">Eumeta japonica</name>
    <dbReference type="NCBI Taxonomy" id="151549"/>
    <lineage>
        <taxon>Eukaryota</taxon>
        <taxon>Metazoa</taxon>
        <taxon>Ecdysozoa</taxon>
        <taxon>Arthropoda</taxon>
        <taxon>Hexapoda</taxon>
        <taxon>Insecta</taxon>
        <taxon>Pterygota</taxon>
        <taxon>Neoptera</taxon>
        <taxon>Endopterygota</taxon>
        <taxon>Lepidoptera</taxon>
        <taxon>Glossata</taxon>
        <taxon>Ditrysia</taxon>
        <taxon>Tineoidea</taxon>
        <taxon>Psychidae</taxon>
        <taxon>Oiketicinae</taxon>
        <taxon>Eumeta</taxon>
    </lineage>
</organism>
<dbReference type="GO" id="GO:0006196">
    <property type="term" value="P:AMP catabolic process"/>
    <property type="evidence" value="ECO:0007669"/>
    <property type="project" value="TreeGrafter"/>
</dbReference>
<feature type="compositionally biased region" description="Basic and acidic residues" evidence="12">
    <location>
        <begin position="16"/>
        <end position="26"/>
    </location>
</feature>
<dbReference type="InterPro" id="IPR008334">
    <property type="entry name" value="5'-Nucleotdase_C"/>
</dbReference>
<evidence type="ECO:0000256" key="1">
    <source>
        <dbReference type="ARBA" id="ARBA00004613"/>
    </source>
</evidence>
<keyword evidence="8" id="KW-0732">Signal</keyword>
<name>A0A4C1VN77_EUMVA</name>
<feature type="domain" description="5'-Nucleotidase C-terminal" evidence="14">
    <location>
        <begin position="407"/>
        <end position="580"/>
    </location>
</feature>
<keyword evidence="5" id="KW-0964">Secreted</keyword>
<dbReference type="GO" id="GO:0046872">
    <property type="term" value="F:metal ion binding"/>
    <property type="evidence" value="ECO:0007669"/>
    <property type="project" value="UniProtKB-KW"/>
</dbReference>
<dbReference type="Gene3D" id="3.90.780.10">
    <property type="entry name" value="5'-Nucleotidase, C-terminal domain"/>
    <property type="match status" value="1"/>
</dbReference>
<dbReference type="STRING" id="151549.A0A4C1VN77"/>
<evidence type="ECO:0000256" key="2">
    <source>
        <dbReference type="ARBA" id="ARBA00006654"/>
    </source>
</evidence>
<evidence type="ECO:0000256" key="7">
    <source>
        <dbReference type="ARBA" id="ARBA00022723"/>
    </source>
</evidence>
<dbReference type="Gene3D" id="3.60.21.10">
    <property type="match status" value="1"/>
</dbReference>
<keyword evidence="9 11" id="KW-0378">Hydrolase</keyword>
<evidence type="ECO:0000256" key="12">
    <source>
        <dbReference type="SAM" id="MobiDB-lite"/>
    </source>
</evidence>
<dbReference type="Proteomes" id="UP000299102">
    <property type="component" value="Unassembled WGS sequence"/>
</dbReference>
<dbReference type="Pfam" id="PF02872">
    <property type="entry name" value="5_nucleotid_C"/>
    <property type="match status" value="1"/>
</dbReference>
<evidence type="ECO:0000313" key="16">
    <source>
        <dbReference type="Proteomes" id="UP000299102"/>
    </source>
</evidence>
<keyword evidence="7" id="KW-0479">Metal-binding</keyword>
<feature type="region of interest" description="Disordered" evidence="12">
    <location>
        <begin position="1"/>
        <end position="27"/>
    </location>
</feature>
<dbReference type="InterPro" id="IPR029052">
    <property type="entry name" value="Metallo-depent_PP-like"/>
</dbReference>
<dbReference type="FunFam" id="3.90.780.10:FF:000004">
    <property type="entry name" value="UDP-sugar hydrolase, putative"/>
    <property type="match status" value="1"/>
</dbReference>
<dbReference type="SUPFAM" id="SSF55816">
    <property type="entry name" value="5'-nucleotidase (syn. UDP-sugar hydrolase), C-terminal domain"/>
    <property type="match status" value="1"/>
</dbReference>
<accession>A0A4C1VN77</accession>
<dbReference type="GO" id="GO:0000166">
    <property type="term" value="F:nucleotide binding"/>
    <property type="evidence" value="ECO:0007669"/>
    <property type="project" value="UniProtKB-KW"/>
</dbReference>
<evidence type="ECO:0000313" key="15">
    <source>
        <dbReference type="EMBL" id="GBP39354.1"/>
    </source>
</evidence>
<protein>
    <recommendedName>
        <fullName evidence="3">apyrase</fullName>
        <ecNumber evidence="3">3.6.1.5</ecNumber>
    </recommendedName>
</protein>
<dbReference type="GO" id="GO:0090729">
    <property type="term" value="F:toxin activity"/>
    <property type="evidence" value="ECO:0007669"/>
    <property type="project" value="UniProtKB-KW"/>
</dbReference>
<dbReference type="GO" id="GO:0005886">
    <property type="term" value="C:plasma membrane"/>
    <property type="evidence" value="ECO:0007669"/>
    <property type="project" value="TreeGrafter"/>
</dbReference>
<dbReference type="GO" id="GO:0004050">
    <property type="term" value="F:apyrase activity"/>
    <property type="evidence" value="ECO:0007669"/>
    <property type="project" value="UniProtKB-EC"/>
</dbReference>
<dbReference type="AlphaFoldDB" id="A0A4C1VN77"/>
<dbReference type="InterPro" id="IPR036907">
    <property type="entry name" value="5'-Nucleotdase_C_sf"/>
</dbReference>
<feature type="domain" description="Calcineurin-like phosphoesterase" evidence="13">
    <location>
        <begin position="48"/>
        <end position="285"/>
    </location>
</feature>
<evidence type="ECO:0000259" key="13">
    <source>
        <dbReference type="Pfam" id="PF00149"/>
    </source>
</evidence>
<evidence type="ECO:0000256" key="5">
    <source>
        <dbReference type="ARBA" id="ARBA00022525"/>
    </source>
</evidence>
<evidence type="ECO:0000256" key="4">
    <source>
        <dbReference type="ARBA" id="ARBA00022442"/>
    </source>
</evidence>
<proteinExistence type="inferred from homology"/>
<gene>
    <name evidence="15" type="ORF">EVAR_24336_1</name>
</gene>
<dbReference type="GO" id="GO:0005576">
    <property type="term" value="C:extracellular region"/>
    <property type="evidence" value="ECO:0007669"/>
    <property type="project" value="UniProtKB-SubCell"/>
</dbReference>
<keyword evidence="11" id="KW-0547">Nucleotide-binding</keyword>
<evidence type="ECO:0000259" key="14">
    <source>
        <dbReference type="Pfam" id="PF02872"/>
    </source>
</evidence>
<keyword evidence="6" id="KW-0800">Toxin</keyword>
<dbReference type="InterPro" id="IPR006179">
    <property type="entry name" value="5_nucleotidase/apyrase"/>
</dbReference>
<dbReference type="CDD" id="cd07409">
    <property type="entry name" value="MPP_CD73_N"/>
    <property type="match status" value="1"/>
</dbReference>
<evidence type="ECO:0000256" key="6">
    <source>
        <dbReference type="ARBA" id="ARBA00022656"/>
    </source>
</evidence>
<reference evidence="15 16" key="1">
    <citation type="journal article" date="2019" name="Commun. Biol.">
        <title>The bagworm genome reveals a unique fibroin gene that provides high tensile strength.</title>
        <authorList>
            <person name="Kono N."/>
            <person name="Nakamura H."/>
            <person name="Ohtoshi R."/>
            <person name="Tomita M."/>
            <person name="Numata K."/>
            <person name="Arakawa K."/>
        </authorList>
    </citation>
    <scope>NUCLEOTIDE SEQUENCE [LARGE SCALE GENOMIC DNA]</scope>
</reference>
<evidence type="ECO:0000256" key="11">
    <source>
        <dbReference type="RuleBase" id="RU362119"/>
    </source>
</evidence>
<dbReference type="PANTHER" id="PTHR11575:SF32">
    <property type="entry name" value="APYRASE-LIKE PROTEIN"/>
    <property type="match status" value="1"/>
</dbReference>
<evidence type="ECO:0000256" key="10">
    <source>
        <dbReference type="ARBA" id="ARBA00023240"/>
    </source>
</evidence>
<dbReference type="InterPro" id="IPR004843">
    <property type="entry name" value="Calcineurin-like_PHP"/>
</dbReference>
<evidence type="ECO:0000256" key="3">
    <source>
        <dbReference type="ARBA" id="ARBA00012148"/>
    </source>
</evidence>
<sequence length="618" mass="68035">MRGRSIALGSVQSPAGDKKPTLKGDEAPNCFDEVSPSGSVCDPNGDPCIGGFARLYTAIMQARAVAPDALLLNGGDTFQGTVWYNFLRWTVCQHFMNLLPHDAHVLGNHEFDHGVEGLVPYLDGLAAPMLGANVNATFEPELQRFLQNHIIVERKGRKIGIIGILLRVQFPEANEHARHQRVGDFRDPWTLAGPSESPGIAGKEIAIAGLWGRSRIPDGRRFSAPIGNVIMEDEVEAVNREAAILKEQGVDIIIVLSHVGFDSDRRIAANVVSDVDIIVGAHSHTLLYTGTPPNGDTPASDYPTVVTQANGHRMYLFEFSELHDKHKQFTPSCILSVIVGFPVLIVQASCYTRYLGNIKLFIDDAGIIQSWSGQPVFLGTSIVQDPYIMELLEPWREQVDAIGKEVLGHSKITLNRSWCASRECNMGSWACDGFIHQLKELARNDSWGYAHVCLINSGGLRVQINPGVITTEALLMAMPFENSVQVYDLRGEHLLEALEFSVGVTLTPGDFRSGRMLQVAGLRVVFNASAPAGSRVASARVRCIDCDVPRYEPLQLDATYRIVSQNYIGDGGGGYTMLDEHRTNVRVLSDPDYVVLQHYLRFQDIVTQDLDGRIQIIE</sequence>
<dbReference type="PROSITE" id="PS00786">
    <property type="entry name" value="5_NUCLEOTIDASE_2"/>
    <property type="match status" value="1"/>
</dbReference>
<evidence type="ECO:0000256" key="9">
    <source>
        <dbReference type="ARBA" id="ARBA00022801"/>
    </source>
</evidence>
<comment type="subcellular location">
    <subcellularLocation>
        <location evidence="1">Secreted</location>
    </subcellularLocation>
</comment>
<dbReference type="OrthoDB" id="7722975at2759"/>
<keyword evidence="10" id="KW-1199">Hemostasis impairing toxin</keyword>
<dbReference type="GO" id="GO:0008253">
    <property type="term" value="F:5'-nucleotidase activity"/>
    <property type="evidence" value="ECO:0007669"/>
    <property type="project" value="TreeGrafter"/>
</dbReference>
<keyword evidence="16" id="KW-1185">Reference proteome</keyword>
<dbReference type="Pfam" id="PF00149">
    <property type="entry name" value="Metallophos"/>
    <property type="match status" value="1"/>
</dbReference>
<keyword evidence="4" id="KW-1201">Platelet aggregation inhibiting toxin</keyword>
<dbReference type="PRINTS" id="PR01607">
    <property type="entry name" value="APYRASEFAMLY"/>
</dbReference>
<dbReference type="EMBL" id="BGZK01000364">
    <property type="protein sequence ID" value="GBP39354.1"/>
    <property type="molecule type" value="Genomic_DNA"/>
</dbReference>
<dbReference type="EC" id="3.6.1.5" evidence="3"/>
<dbReference type="PANTHER" id="PTHR11575">
    <property type="entry name" value="5'-NUCLEOTIDASE-RELATED"/>
    <property type="match status" value="1"/>
</dbReference>
<dbReference type="SUPFAM" id="SSF56300">
    <property type="entry name" value="Metallo-dependent phosphatases"/>
    <property type="match status" value="1"/>
</dbReference>
<evidence type="ECO:0000256" key="8">
    <source>
        <dbReference type="ARBA" id="ARBA00022729"/>
    </source>
</evidence>